<gene>
    <name evidence="3" type="ORF">BEN49_13210</name>
</gene>
<keyword evidence="2" id="KW-0732">Signal</keyword>
<accession>A0A1G1SW51</accession>
<proteinExistence type="predicted"/>
<feature type="compositionally biased region" description="Basic residues" evidence="1">
    <location>
        <begin position="76"/>
        <end position="93"/>
    </location>
</feature>
<evidence type="ECO:0000256" key="2">
    <source>
        <dbReference type="SAM" id="SignalP"/>
    </source>
</evidence>
<keyword evidence="4" id="KW-1185">Reference proteome</keyword>
<evidence type="ECO:0000313" key="4">
    <source>
        <dbReference type="Proteomes" id="UP000177506"/>
    </source>
</evidence>
<evidence type="ECO:0008006" key="5">
    <source>
        <dbReference type="Google" id="ProtNLM"/>
    </source>
</evidence>
<name>A0A1G1SW51_9BACT</name>
<comment type="caution">
    <text evidence="3">The sequence shown here is derived from an EMBL/GenBank/DDBJ whole genome shotgun (WGS) entry which is preliminary data.</text>
</comment>
<dbReference type="Proteomes" id="UP000177506">
    <property type="component" value="Unassembled WGS sequence"/>
</dbReference>
<feature type="region of interest" description="Disordered" evidence="1">
    <location>
        <begin position="73"/>
        <end position="93"/>
    </location>
</feature>
<protein>
    <recommendedName>
        <fullName evidence="5">Secreted protein</fullName>
    </recommendedName>
</protein>
<feature type="chain" id="PRO_5009578439" description="Secreted protein" evidence="2">
    <location>
        <begin position="40"/>
        <end position="93"/>
    </location>
</feature>
<evidence type="ECO:0000313" key="3">
    <source>
        <dbReference type="EMBL" id="OGX82848.1"/>
    </source>
</evidence>
<dbReference type="AlphaFoldDB" id="A0A1G1SW51"/>
<dbReference type="EMBL" id="MDZA01000424">
    <property type="protein sequence ID" value="OGX82848.1"/>
    <property type="molecule type" value="Genomic_DNA"/>
</dbReference>
<organism evidence="3 4">
    <name type="scientific">Hymenobacter coccineus</name>
    <dbReference type="NCBI Taxonomy" id="1908235"/>
    <lineage>
        <taxon>Bacteria</taxon>
        <taxon>Pseudomonadati</taxon>
        <taxon>Bacteroidota</taxon>
        <taxon>Cytophagia</taxon>
        <taxon>Cytophagales</taxon>
        <taxon>Hymenobacteraceae</taxon>
        <taxon>Hymenobacter</taxon>
    </lineage>
</organism>
<evidence type="ECO:0000256" key="1">
    <source>
        <dbReference type="SAM" id="MobiDB-lite"/>
    </source>
</evidence>
<reference evidence="3 4" key="1">
    <citation type="submission" date="2016-08" db="EMBL/GenBank/DDBJ databases">
        <title>Hymenobacter coccineus sp. nov., Hymenobacter lapidarius sp. nov. and Hymenobacter glacialis sp. nov., isolated from Antarctic soil.</title>
        <authorList>
            <person name="Sedlacek I."/>
            <person name="Kralova S."/>
            <person name="Kyrova K."/>
            <person name="Maslanova I."/>
            <person name="Stankova E."/>
            <person name="Vrbovska V."/>
            <person name="Nemec M."/>
            <person name="Bartak M."/>
            <person name="Svec P."/>
            <person name="Busse H.-J."/>
            <person name="Pantucek R."/>
        </authorList>
    </citation>
    <scope>NUCLEOTIDE SEQUENCE [LARGE SCALE GENOMIC DNA]</scope>
    <source>
        <strain evidence="3 4">CCM 8649</strain>
    </source>
</reference>
<sequence length="93" mass="10638">MLAFTRFFTLILITRPMPRFLLLLFCASCAWLATPDAAAAPLRHRYPTPGNHRPVYTYYHGGGSPHRKFSLFGHKSGSHKVKPHRPSRHRGTR</sequence>
<feature type="signal peptide" evidence="2">
    <location>
        <begin position="1"/>
        <end position="39"/>
    </location>
</feature>